<dbReference type="AlphaFoldDB" id="A0A6B3R355"/>
<accession>A0A6B3R355</accession>
<dbReference type="PROSITE" id="PS50005">
    <property type="entry name" value="TPR"/>
    <property type="match status" value="1"/>
</dbReference>
<keyword evidence="1" id="KW-0802">TPR repeat</keyword>
<dbReference type="Pfam" id="PF13181">
    <property type="entry name" value="TPR_8"/>
    <property type="match status" value="1"/>
</dbReference>
<organism evidence="2 3">
    <name type="scientific">Psychroflexus aurantiacus</name>
    <dbReference type="NCBI Taxonomy" id="2709310"/>
    <lineage>
        <taxon>Bacteria</taxon>
        <taxon>Pseudomonadati</taxon>
        <taxon>Bacteroidota</taxon>
        <taxon>Flavobacteriia</taxon>
        <taxon>Flavobacteriales</taxon>
        <taxon>Flavobacteriaceae</taxon>
        <taxon>Psychroflexus</taxon>
    </lineage>
</organism>
<evidence type="ECO:0000313" key="2">
    <source>
        <dbReference type="EMBL" id="NEV95086.1"/>
    </source>
</evidence>
<keyword evidence="3" id="KW-1185">Reference proteome</keyword>
<dbReference type="Pfam" id="PF13431">
    <property type="entry name" value="TPR_17"/>
    <property type="match status" value="1"/>
</dbReference>
<feature type="repeat" description="TPR" evidence="1">
    <location>
        <begin position="216"/>
        <end position="249"/>
    </location>
</feature>
<reference evidence="2 3" key="1">
    <citation type="submission" date="2020-02" db="EMBL/GenBank/DDBJ databases">
        <title>Flavobacteriaceae Psychroflexus bacterium YR1-1, complete genome.</title>
        <authorList>
            <person name="Li Y."/>
            <person name="Wu S."/>
        </authorList>
    </citation>
    <scope>NUCLEOTIDE SEQUENCE [LARGE SCALE GENOMIC DNA]</scope>
    <source>
        <strain evidence="2 3">YR1-1</strain>
    </source>
</reference>
<sequence>MRRILGTLIAILYSQISFSQDYQSEFQKYCQTNDTINQLNVLTKWKSEKPKDAELFTSYFNYHFMKSKQEGLALTTNEPNGEGLVLKDSLNQTAGYLGSQIYYDQTELKKGFDKIDEGIKLYPNRLDMRFGKIYALGQIPDWTNFTSEIIKTIDYSAKNNNNWTWTNNEKYDGNEKEFLLDIQDYQYQLYNTGNDDLLKNMREIANEVLKYYPNHVESLSNLSVTYLLTGEYDKAIEPLLKAEKLNPKDYIVLGNIAQGYKLKGDKKKAIEYYEKTAEFGDERAKEFAKQQITELKQ</sequence>
<comment type="caution">
    <text evidence="2">The sequence shown here is derived from an EMBL/GenBank/DDBJ whole genome shotgun (WGS) entry which is preliminary data.</text>
</comment>
<dbReference type="EMBL" id="JAAIKD010000024">
    <property type="protein sequence ID" value="NEV95086.1"/>
    <property type="molecule type" value="Genomic_DNA"/>
</dbReference>
<protein>
    <submittedName>
        <fullName evidence="2">Tetratricopeptide repeat protein</fullName>
    </submittedName>
</protein>
<dbReference type="SUPFAM" id="SSF48452">
    <property type="entry name" value="TPR-like"/>
    <property type="match status" value="1"/>
</dbReference>
<dbReference type="SMART" id="SM00028">
    <property type="entry name" value="TPR"/>
    <property type="match status" value="2"/>
</dbReference>
<dbReference type="InterPro" id="IPR019734">
    <property type="entry name" value="TPR_rpt"/>
</dbReference>
<name>A0A6B3R355_9FLAO</name>
<gene>
    <name evidence="2" type="ORF">G3567_13170</name>
</gene>
<dbReference type="Proteomes" id="UP000478505">
    <property type="component" value="Unassembled WGS sequence"/>
</dbReference>
<dbReference type="InterPro" id="IPR011990">
    <property type="entry name" value="TPR-like_helical_dom_sf"/>
</dbReference>
<dbReference type="Gene3D" id="1.25.40.10">
    <property type="entry name" value="Tetratricopeptide repeat domain"/>
    <property type="match status" value="1"/>
</dbReference>
<evidence type="ECO:0000256" key="1">
    <source>
        <dbReference type="PROSITE-ProRule" id="PRU00339"/>
    </source>
</evidence>
<evidence type="ECO:0000313" key="3">
    <source>
        <dbReference type="Proteomes" id="UP000478505"/>
    </source>
</evidence>
<proteinExistence type="predicted"/>